<evidence type="ECO:0000313" key="1">
    <source>
        <dbReference type="EMBL" id="TFU29436.1"/>
    </source>
</evidence>
<protein>
    <submittedName>
        <fullName evidence="1">Uncharacterized protein</fullName>
    </submittedName>
</protein>
<evidence type="ECO:0000313" key="2">
    <source>
        <dbReference type="Proteomes" id="UP000297747"/>
    </source>
</evidence>
<reference evidence="1 2" key="1">
    <citation type="submission" date="2019-03" db="EMBL/GenBank/DDBJ databases">
        <title>Diversity of the mouse oral microbiome.</title>
        <authorList>
            <person name="Joseph S."/>
            <person name="Aduse-Opoku J."/>
            <person name="Curtis M."/>
            <person name="Wade W."/>
            <person name="Hashim A."/>
        </authorList>
    </citation>
    <scope>NUCLEOTIDE SEQUENCE [LARGE SCALE GENOMIC DNA]</scope>
    <source>
        <strain evidence="1 2">HT4</strain>
    </source>
</reference>
<dbReference type="EMBL" id="SPQA01000070">
    <property type="protein sequence ID" value="TFU29436.1"/>
    <property type="molecule type" value="Genomic_DNA"/>
</dbReference>
<sequence>MHNPIQKVTLSDLLSKIPDNDFDWYIFEIEAIGVAPKGMSMPEFENLVLESERGYKISWTELLELSKNLCDLNSLILVSATNPITFESLEKSSSTIKVKLEIIDSSIWELNFYEDFS</sequence>
<gene>
    <name evidence="1" type="ORF">E4U01_10100</name>
</gene>
<organism evidence="1 2">
    <name type="scientific">Streptococcus acidominimus</name>
    <dbReference type="NCBI Taxonomy" id="1326"/>
    <lineage>
        <taxon>Bacteria</taxon>
        <taxon>Bacillati</taxon>
        <taxon>Bacillota</taxon>
        <taxon>Bacilli</taxon>
        <taxon>Lactobacillales</taxon>
        <taxon>Streptococcaceae</taxon>
        <taxon>Streptococcus</taxon>
    </lineage>
</organism>
<proteinExistence type="predicted"/>
<dbReference type="Proteomes" id="UP000297747">
    <property type="component" value="Unassembled WGS sequence"/>
</dbReference>
<name>A0A4Y9FK55_STRAI</name>
<dbReference type="RefSeq" id="WP_135053502.1">
    <property type="nucleotide sequence ID" value="NZ_CAKOCW010000060.1"/>
</dbReference>
<dbReference type="AlphaFoldDB" id="A0A4Y9FK55"/>
<accession>A0A4Y9FK55</accession>
<comment type="caution">
    <text evidence="1">The sequence shown here is derived from an EMBL/GenBank/DDBJ whole genome shotgun (WGS) entry which is preliminary data.</text>
</comment>